<dbReference type="Proteomes" id="UP000264840">
    <property type="component" value="Unplaced"/>
</dbReference>
<dbReference type="Ensembl" id="ENSHBUT00000004946.1">
    <property type="protein sequence ID" value="ENSHBUP00000006660.1"/>
    <property type="gene ID" value="ENSHBUG00000008085.1"/>
</dbReference>
<organism evidence="1 2">
    <name type="scientific">Haplochromis burtoni</name>
    <name type="common">Burton's mouthbrooder</name>
    <name type="synonym">Chromis burtoni</name>
    <dbReference type="NCBI Taxonomy" id="8153"/>
    <lineage>
        <taxon>Eukaryota</taxon>
        <taxon>Metazoa</taxon>
        <taxon>Chordata</taxon>
        <taxon>Craniata</taxon>
        <taxon>Vertebrata</taxon>
        <taxon>Euteleostomi</taxon>
        <taxon>Actinopterygii</taxon>
        <taxon>Neopterygii</taxon>
        <taxon>Teleostei</taxon>
        <taxon>Neoteleostei</taxon>
        <taxon>Acanthomorphata</taxon>
        <taxon>Ovalentaria</taxon>
        <taxon>Cichlomorphae</taxon>
        <taxon>Cichliformes</taxon>
        <taxon>Cichlidae</taxon>
        <taxon>African cichlids</taxon>
        <taxon>Pseudocrenilabrinae</taxon>
        <taxon>Haplochromini</taxon>
        <taxon>Haplochromis</taxon>
    </lineage>
</organism>
<protein>
    <submittedName>
        <fullName evidence="1">Uncharacterized protein</fullName>
    </submittedName>
</protein>
<proteinExistence type="predicted"/>
<evidence type="ECO:0000313" key="2">
    <source>
        <dbReference type="Proteomes" id="UP000264840"/>
    </source>
</evidence>
<name>A0A3Q2V7S7_HAPBU</name>
<dbReference type="AlphaFoldDB" id="A0A3Q2V7S7"/>
<reference evidence="1" key="1">
    <citation type="submission" date="2025-08" db="UniProtKB">
        <authorList>
            <consortium name="Ensembl"/>
        </authorList>
    </citation>
    <scope>IDENTIFICATION</scope>
</reference>
<accession>A0A3Q2V7S7</accession>
<sequence length="172" mass="19594">MVPFQALAFFNGSPCSTWHSILACRLLVDFEHSLSTSVSVPFSSLPGDLQNALEMNKSFTDVHFQDKVLQRVSAISVSSVKYELEDVFVVGHVHTEAIPIFFKIKYILNVDTCWVLCGKLLLPHTYECHFHAYQVAVDNDWILFNPGNELDFQALDTYLVDDRLFVSLRYSV</sequence>
<keyword evidence="2" id="KW-1185">Reference proteome</keyword>
<reference evidence="1" key="2">
    <citation type="submission" date="2025-09" db="UniProtKB">
        <authorList>
            <consortium name="Ensembl"/>
        </authorList>
    </citation>
    <scope>IDENTIFICATION</scope>
</reference>
<dbReference type="GeneTree" id="ENSGT00940000177843"/>
<evidence type="ECO:0000313" key="1">
    <source>
        <dbReference type="Ensembl" id="ENSHBUP00000006660.1"/>
    </source>
</evidence>
<dbReference type="OMA" id="NTHCRTT"/>